<name>A0ABT1W7E0_9PROT</name>
<proteinExistence type="predicted"/>
<evidence type="ECO:0000313" key="2">
    <source>
        <dbReference type="EMBL" id="MCQ8278780.1"/>
    </source>
</evidence>
<dbReference type="RefSeq" id="WP_422864264.1">
    <property type="nucleotide sequence ID" value="NZ_JAMSKV010000008.1"/>
</dbReference>
<feature type="region of interest" description="Disordered" evidence="1">
    <location>
        <begin position="1"/>
        <end position="25"/>
    </location>
</feature>
<evidence type="ECO:0008006" key="4">
    <source>
        <dbReference type="Google" id="ProtNLM"/>
    </source>
</evidence>
<protein>
    <recommendedName>
        <fullName evidence="4">YtxH domain-containing protein</fullName>
    </recommendedName>
</protein>
<gene>
    <name evidence="2" type="ORF">NFI95_09975</name>
</gene>
<reference evidence="2 3" key="1">
    <citation type="submission" date="2022-06" db="EMBL/GenBank/DDBJ databases">
        <title>Endosaccharibacter gen. nov., sp. nov., endophytic bacteria isolated from sugarcane.</title>
        <authorList>
            <person name="Pitiwittayakul N."/>
            <person name="Yukphan P."/>
            <person name="Charoenyingcharoen P."/>
            <person name="Tanasupawat S."/>
        </authorList>
    </citation>
    <scope>NUCLEOTIDE SEQUENCE [LARGE SCALE GENOMIC DNA]</scope>
    <source>
        <strain evidence="2 3">KSS8</strain>
    </source>
</reference>
<organism evidence="2 3">
    <name type="scientific">Endosaccharibacter trunci</name>
    <dbReference type="NCBI Taxonomy" id="2812733"/>
    <lineage>
        <taxon>Bacteria</taxon>
        <taxon>Pseudomonadati</taxon>
        <taxon>Pseudomonadota</taxon>
        <taxon>Alphaproteobacteria</taxon>
        <taxon>Acetobacterales</taxon>
        <taxon>Acetobacteraceae</taxon>
        <taxon>Endosaccharibacter</taxon>
    </lineage>
</organism>
<keyword evidence="3" id="KW-1185">Reference proteome</keyword>
<sequence length="101" mass="10566">MEFDPAAAGPDRHAGEQPLGHDGQIPAELSHAGAVTDKAIEYMLGEKLPPMAIASALLGGSLGLLARTMSREAMVRMLENAIHSVEAGELDPQHDHGFGKG</sequence>
<comment type="caution">
    <text evidence="2">The sequence shown here is derived from an EMBL/GenBank/DDBJ whole genome shotgun (WGS) entry which is preliminary data.</text>
</comment>
<dbReference type="Proteomes" id="UP001524587">
    <property type="component" value="Unassembled WGS sequence"/>
</dbReference>
<evidence type="ECO:0000313" key="3">
    <source>
        <dbReference type="Proteomes" id="UP001524587"/>
    </source>
</evidence>
<accession>A0ABT1W7E0</accession>
<dbReference type="EMBL" id="JAMSKV010000008">
    <property type="protein sequence ID" value="MCQ8278780.1"/>
    <property type="molecule type" value="Genomic_DNA"/>
</dbReference>
<evidence type="ECO:0000256" key="1">
    <source>
        <dbReference type="SAM" id="MobiDB-lite"/>
    </source>
</evidence>